<dbReference type="EMBL" id="VRKQ01000008">
    <property type="protein sequence ID" value="TXG38404.1"/>
    <property type="molecule type" value="Genomic_DNA"/>
</dbReference>
<gene>
    <name evidence="3" type="ORF">FUA22_00545</name>
</gene>
<evidence type="ECO:0000313" key="3">
    <source>
        <dbReference type="EMBL" id="TXG38404.1"/>
    </source>
</evidence>
<dbReference type="InterPro" id="IPR052701">
    <property type="entry name" value="GAG_Ulvan_Degrading_Sulfatases"/>
</dbReference>
<dbReference type="CDD" id="cd16027">
    <property type="entry name" value="SGSH"/>
    <property type="match status" value="1"/>
</dbReference>
<evidence type="ECO:0000313" key="4">
    <source>
        <dbReference type="Proteomes" id="UP000321080"/>
    </source>
</evidence>
<protein>
    <submittedName>
        <fullName evidence="3">Sulfatase</fullName>
    </submittedName>
</protein>
<comment type="caution">
    <text evidence="3">The sequence shown here is derived from an EMBL/GenBank/DDBJ whole genome shotgun (WGS) entry which is preliminary data.</text>
</comment>
<feature type="signal peptide" evidence="1">
    <location>
        <begin position="1"/>
        <end position="21"/>
    </location>
</feature>
<dbReference type="InterPro" id="IPR017850">
    <property type="entry name" value="Alkaline_phosphatase_core_sf"/>
</dbReference>
<feature type="domain" description="Sulfatase N-terminal" evidence="2">
    <location>
        <begin position="25"/>
        <end position="310"/>
    </location>
</feature>
<keyword evidence="4" id="KW-1185">Reference proteome</keyword>
<reference evidence="3 4" key="1">
    <citation type="submission" date="2019-08" db="EMBL/GenBank/DDBJ databases">
        <title>Seonamhaeicola sediminis sp. nov., isolated from marine sediment.</title>
        <authorList>
            <person name="Cao W.R."/>
        </authorList>
    </citation>
    <scope>NUCLEOTIDE SEQUENCE [LARGE SCALE GENOMIC DNA]</scope>
    <source>
        <strain evidence="3 4">1505</strain>
    </source>
</reference>
<dbReference type="OrthoDB" id="9789742at2"/>
<name>A0A5C7GJG7_9FLAO</name>
<organism evidence="3 4">
    <name type="scientific">Seonamhaeicola maritimus</name>
    <dbReference type="NCBI Taxonomy" id="2591822"/>
    <lineage>
        <taxon>Bacteria</taxon>
        <taxon>Pseudomonadati</taxon>
        <taxon>Bacteroidota</taxon>
        <taxon>Flavobacteriia</taxon>
        <taxon>Flavobacteriales</taxon>
        <taxon>Flavobacteriaceae</taxon>
    </lineage>
</organism>
<dbReference type="Proteomes" id="UP000321080">
    <property type="component" value="Unassembled WGS sequence"/>
</dbReference>
<dbReference type="SUPFAM" id="SSF53649">
    <property type="entry name" value="Alkaline phosphatase-like"/>
    <property type="match status" value="1"/>
</dbReference>
<feature type="chain" id="PRO_5023121544" evidence="1">
    <location>
        <begin position="22"/>
        <end position="499"/>
    </location>
</feature>
<dbReference type="Gene3D" id="3.40.720.10">
    <property type="entry name" value="Alkaline Phosphatase, subunit A"/>
    <property type="match status" value="1"/>
</dbReference>
<dbReference type="PANTHER" id="PTHR43751:SF1">
    <property type="entry name" value="SULFATASE ATSG-RELATED"/>
    <property type="match status" value="1"/>
</dbReference>
<accession>A0A5C7GJG7</accession>
<dbReference type="AlphaFoldDB" id="A0A5C7GJG7"/>
<dbReference type="PANTHER" id="PTHR43751">
    <property type="entry name" value="SULFATASE"/>
    <property type="match status" value="1"/>
</dbReference>
<sequence length="499" mass="57736">MKLYKKAFLIICLSLSALAMAQKRPNILFAIADDMSHASAYGFKFLRTPNLDKLADTGLKFNSMYTPSSKCAPSRAVILTGRNPWQLEAAANHQPTWPVKFKSVVEVLTDNSYFTGFTGKGWNPGIHPKRRNLTGKTYNKLEVESVPANGIHKFDYTGNFKQFMNEKPEDEPFFFWYGCKEPHRGYEFKSGVKHGKQFSDLDFLPTFWGASESVKHDILDYAIEVEYFDQHLGNILEYLREIGELENTIIIVTSDNAMPFPRFKGHPHEFATRVPFVVNWPKKIAEPGREVNAFTSFVDIAPTLLEIADIPQGKSNMQKIEGESLFDIFQNKSKKRDYVLTGRERNDCVRQNGWGYPVRSIHRGNLVYMYNFEPNRWPSGEPKTGYRDTDWSPTKSVTLEEKPGTLIFELCYGKRPQEELYNIAQDPECHKNLADEKSYLKRKEALKKELFAKLRHQQDPRMFGNGDVFDQYDLERRNKSYLELVETVKRTAEEKKHKK</sequence>
<evidence type="ECO:0000256" key="1">
    <source>
        <dbReference type="SAM" id="SignalP"/>
    </source>
</evidence>
<evidence type="ECO:0000259" key="2">
    <source>
        <dbReference type="Pfam" id="PF00884"/>
    </source>
</evidence>
<keyword evidence="1" id="KW-0732">Signal</keyword>
<dbReference type="InterPro" id="IPR000917">
    <property type="entry name" value="Sulfatase_N"/>
</dbReference>
<dbReference type="Pfam" id="PF00884">
    <property type="entry name" value="Sulfatase"/>
    <property type="match status" value="1"/>
</dbReference>
<proteinExistence type="predicted"/>